<reference evidence="2" key="1">
    <citation type="submission" date="2023-07" db="EMBL/GenBank/DDBJ databases">
        <title>Genomic Encyclopedia of Type Strains, Phase IV (KMG-IV): sequencing the most valuable type-strain genomes for metagenomic binning, comparative biology and taxonomic classification.</title>
        <authorList>
            <person name="Goeker M."/>
        </authorList>
    </citation>
    <scope>NUCLEOTIDE SEQUENCE</scope>
    <source>
        <strain evidence="2">DSM 26174</strain>
    </source>
</reference>
<organism evidence="2 3">
    <name type="scientific">Aureibacter tunicatorum</name>
    <dbReference type="NCBI Taxonomy" id="866807"/>
    <lineage>
        <taxon>Bacteria</taxon>
        <taxon>Pseudomonadati</taxon>
        <taxon>Bacteroidota</taxon>
        <taxon>Cytophagia</taxon>
        <taxon>Cytophagales</taxon>
        <taxon>Persicobacteraceae</taxon>
        <taxon>Aureibacter</taxon>
    </lineage>
</organism>
<proteinExistence type="predicted"/>
<gene>
    <name evidence="2" type="ORF">HNQ88_004195</name>
</gene>
<evidence type="ECO:0008006" key="4">
    <source>
        <dbReference type="Google" id="ProtNLM"/>
    </source>
</evidence>
<protein>
    <recommendedName>
        <fullName evidence="4">DUF5004 domain-containing protein</fullName>
    </recommendedName>
</protein>
<evidence type="ECO:0000313" key="2">
    <source>
        <dbReference type="EMBL" id="MDR6241119.1"/>
    </source>
</evidence>
<evidence type="ECO:0000256" key="1">
    <source>
        <dbReference type="SAM" id="SignalP"/>
    </source>
</evidence>
<name>A0AAE4BSD3_9BACT</name>
<dbReference type="RefSeq" id="WP_309941671.1">
    <property type="nucleotide sequence ID" value="NZ_AP025305.1"/>
</dbReference>
<feature type="chain" id="PRO_5041917684" description="DUF5004 domain-containing protein" evidence="1">
    <location>
        <begin position="20"/>
        <end position="137"/>
    </location>
</feature>
<feature type="signal peptide" evidence="1">
    <location>
        <begin position="1"/>
        <end position="19"/>
    </location>
</feature>
<evidence type="ECO:0000313" key="3">
    <source>
        <dbReference type="Proteomes" id="UP001185092"/>
    </source>
</evidence>
<comment type="caution">
    <text evidence="2">The sequence shown here is derived from an EMBL/GenBank/DDBJ whole genome shotgun (WGS) entry which is preliminary data.</text>
</comment>
<dbReference type="AlphaFoldDB" id="A0AAE4BSD3"/>
<dbReference type="EMBL" id="JAVDQD010000006">
    <property type="protein sequence ID" value="MDR6241119.1"/>
    <property type="molecule type" value="Genomic_DNA"/>
</dbReference>
<keyword evidence="3" id="KW-1185">Reference proteome</keyword>
<dbReference type="Proteomes" id="UP001185092">
    <property type="component" value="Unassembled WGS sequence"/>
</dbReference>
<keyword evidence="1" id="KW-0732">Signal</keyword>
<accession>A0AAE4BSD3</accession>
<sequence>MKKTTTLLLLLLISTLALSQGKVNNDFTGIWTVQNANISKGLDSQVQKMMLIMKNAFTGSKFHFNENGKFKIELKDKVNPMMEEMTTMLNGQNWRYFKTEKKIEVGQNHLVMFVKKQDGKYYFKLSDTPLTLVMKKN</sequence>